<feature type="domain" description="F-box" evidence="1">
    <location>
        <begin position="59"/>
        <end position="113"/>
    </location>
</feature>
<dbReference type="EMBL" id="JACGCI010000081">
    <property type="protein sequence ID" value="KAF6747472.1"/>
    <property type="molecule type" value="Genomic_DNA"/>
</dbReference>
<evidence type="ECO:0000313" key="3">
    <source>
        <dbReference type="Proteomes" id="UP000521943"/>
    </source>
</evidence>
<dbReference type="Gene3D" id="1.20.1280.50">
    <property type="match status" value="1"/>
</dbReference>
<name>A0A8H6HJG0_9AGAR</name>
<dbReference type="OrthoDB" id="2909959at2759"/>
<dbReference type="Proteomes" id="UP000521943">
    <property type="component" value="Unassembled WGS sequence"/>
</dbReference>
<accession>A0A8H6HJG0</accession>
<gene>
    <name evidence="2" type="ORF">DFP72DRAFT_919920</name>
</gene>
<proteinExistence type="predicted"/>
<keyword evidence="3" id="KW-1185">Reference proteome</keyword>
<dbReference type="InterPro" id="IPR036047">
    <property type="entry name" value="F-box-like_dom_sf"/>
</dbReference>
<comment type="caution">
    <text evidence="2">The sequence shown here is derived from an EMBL/GenBank/DDBJ whole genome shotgun (WGS) entry which is preliminary data.</text>
</comment>
<reference evidence="2 3" key="1">
    <citation type="submission" date="2020-07" db="EMBL/GenBank/DDBJ databases">
        <title>Comparative genomics of pyrophilous fungi reveals a link between fire events and developmental genes.</title>
        <authorList>
            <consortium name="DOE Joint Genome Institute"/>
            <person name="Steindorff A.S."/>
            <person name="Carver A."/>
            <person name="Calhoun S."/>
            <person name="Stillman K."/>
            <person name="Liu H."/>
            <person name="Lipzen A."/>
            <person name="Pangilinan J."/>
            <person name="Labutti K."/>
            <person name="Bruns T.D."/>
            <person name="Grigoriev I.V."/>
        </authorList>
    </citation>
    <scope>NUCLEOTIDE SEQUENCE [LARGE SCALE GENOMIC DNA]</scope>
    <source>
        <strain evidence="2 3">CBS 144469</strain>
    </source>
</reference>
<dbReference type="Pfam" id="PF12937">
    <property type="entry name" value="F-box-like"/>
    <property type="match status" value="1"/>
</dbReference>
<protein>
    <recommendedName>
        <fullName evidence="1">F-box domain-containing protein</fullName>
    </recommendedName>
</protein>
<evidence type="ECO:0000313" key="2">
    <source>
        <dbReference type="EMBL" id="KAF6747472.1"/>
    </source>
</evidence>
<evidence type="ECO:0000259" key="1">
    <source>
        <dbReference type="Pfam" id="PF12937"/>
    </source>
</evidence>
<dbReference type="Gene3D" id="3.80.10.10">
    <property type="entry name" value="Ribonuclease Inhibitor"/>
    <property type="match status" value="1"/>
</dbReference>
<organism evidence="2 3">
    <name type="scientific">Ephemerocybe angulata</name>
    <dbReference type="NCBI Taxonomy" id="980116"/>
    <lineage>
        <taxon>Eukaryota</taxon>
        <taxon>Fungi</taxon>
        <taxon>Dikarya</taxon>
        <taxon>Basidiomycota</taxon>
        <taxon>Agaricomycotina</taxon>
        <taxon>Agaricomycetes</taxon>
        <taxon>Agaricomycetidae</taxon>
        <taxon>Agaricales</taxon>
        <taxon>Agaricineae</taxon>
        <taxon>Psathyrellaceae</taxon>
        <taxon>Ephemerocybe</taxon>
    </lineage>
</organism>
<dbReference type="InterPro" id="IPR001810">
    <property type="entry name" value="F-box_dom"/>
</dbReference>
<dbReference type="SUPFAM" id="SSF81383">
    <property type="entry name" value="F-box domain"/>
    <property type="match status" value="1"/>
</dbReference>
<dbReference type="AlphaFoldDB" id="A0A8H6HJG0"/>
<sequence>MSEDGTHSISYLLDSNTPPKPVEIPVVEALILDLVDKISELRRLEVDLERHRAILSPIRRIPREVLGHVFTFLHPYEREEKVRNAVGRKGLLQLSRVCKLWRDAALVTHELWAGLQIQPRHTLESLKSVETWLSQAGSLPRRMQYQGWNLRDGEASTNLSRQSCSCGNPNAWPRREPGQCLLATSVMPQLLTNGPRLDHLTLMCSSTVCLGKFLDAMDALRQKNTAAGPRPWDTLRSLSIKFRSTHLQMEGQVGPTFVGHLERLPIVESLEVHIPSPFEDSDFDTSHLELNILPNRIERLTTLYMCCPWRGPQLLKLLPHCCNLETLTINFGNCGSPLWNMDDHPLVQHYTASPIVLPKLRTLRTRMGRNLDLLYLLKAPQLVNFDIGMFRIAKVSEDALLLPVANFLDQSGSTRNISTFQLRACHIDAEGLFSIISNLTALTNLTLDDVKVEMDSLWNMFKGHDHAAAHGGNELSFSNLEKLEILKLPPGYQLDPIVDYIKERGPSLKFQLVASYNIPEQRVMKEEDIRQTLRFTRSGVQTSVIPYVKNLYYL</sequence>
<dbReference type="InterPro" id="IPR032675">
    <property type="entry name" value="LRR_dom_sf"/>
</dbReference>
<dbReference type="SUPFAM" id="SSF52047">
    <property type="entry name" value="RNI-like"/>
    <property type="match status" value="1"/>
</dbReference>